<keyword evidence="11" id="KW-0812">Transmembrane</keyword>
<dbReference type="Proteomes" id="UP000429595">
    <property type="component" value="Unassembled WGS sequence"/>
</dbReference>
<evidence type="ECO:0000256" key="12">
    <source>
        <dbReference type="SAM" id="SignalP"/>
    </source>
</evidence>
<dbReference type="InterPro" id="IPR003594">
    <property type="entry name" value="HATPase_dom"/>
</dbReference>
<dbReference type="InterPro" id="IPR004358">
    <property type="entry name" value="Sig_transdc_His_kin-like_C"/>
</dbReference>
<keyword evidence="5" id="KW-0547">Nucleotide-binding</keyword>
<proteinExistence type="predicted"/>
<feature type="domain" description="Histidine kinase" evidence="13">
    <location>
        <begin position="468"/>
        <end position="676"/>
    </location>
</feature>
<keyword evidence="10" id="KW-0449">Lipoprotein</keyword>
<evidence type="ECO:0000259" key="13">
    <source>
        <dbReference type="PROSITE" id="PS50109"/>
    </source>
</evidence>
<name>A0A6I1FBX2_9BACI</name>
<dbReference type="InterPro" id="IPR003661">
    <property type="entry name" value="HisK_dim/P_dom"/>
</dbReference>
<evidence type="ECO:0000256" key="9">
    <source>
        <dbReference type="ARBA" id="ARBA00023139"/>
    </source>
</evidence>
<dbReference type="PANTHER" id="PTHR43065">
    <property type="entry name" value="SENSOR HISTIDINE KINASE"/>
    <property type="match status" value="1"/>
</dbReference>
<comment type="caution">
    <text evidence="14">The sequence shown here is derived from an EMBL/GenBank/DDBJ whole genome shotgun (WGS) entry which is preliminary data.</text>
</comment>
<keyword evidence="9" id="KW-0564">Palmitate</keyword>
<feature type="chain" id="PRO_5026041939" description="histidine kinase" evidence="12">
    <location>
        <begin position="26"/>
        <end position="680"/>
    </location>
</feature>
<dbReference type="Gene3D" id="3.40.190.10">
    <property type="entry name" value="Periplasmic binding protein-like II"/>
    <property type="match status" value="2"/>
</dbReference>
<evidence type="ECO:0000256" key="3">
    <source>
        <dbReference type="ARBA" id="ARBA00022553"/>
    </source>
</evidence>
<dbReference type="SMART" id="SM00062">
    <property type="entry name" value="PBPb"/>
    <property type="match status" value="1"/>
</dbReference>
<evidence type="ECO:0000256" key="5">
    <source>
        <dbReference type="ARBA" id="ARBA00022741"/>
    </source>
</evidence>
<feature type="signal peptide" evidence="12">
    <location>
        <begin position="1"/>
        <end position="25"/>
    </location>
</feature>
<evidence type="ECO:0000313" key="15">
    <source>
        <dbReference type="Proteomes" id="UP000429595"/>
    </source>
</evidence>
<evidence type="ECO:0000256" key="6">
    <source>
        <dbReference type="ARBA" id="ARBA00022777"/>
    </source>
</evidence>
<dbReference type="Pfam" id="PF02518">
    <property type="entry name" value="HATPase_c"/>
    <property type="match status" value="1"/>
</dbReference>
<gene>
    <name evidence="14" type="ORF">F9802_16335</name>
</gene>
<keyword evidence="8" id="KW-0902">Two-component regulatory system</keyword>
<feature type="transmembrane region" description="Helical" evidence="11">
    <location>
        <begin position="277"/>
        <end position="299"/>
    </location>
</feature>
<dbReference type="PANTHER" id="PTHR43065:SF10">
    <property type="entry name" value="PEROXIDE STRESS-ACTIVATED HISTIDINE KINASE MAK3"/>
    <property type="match status" value="1"/>
</dbReference>
<dbReference type="PROSITE" id="PS50109">
    <property type="entry name" value="HIS_KIN"/>
    <property type="match status" value="1"/>
</dbReference>
<dbReference type="SUPFAM" id="SSF55874">
    <property type="entry name" value="ATPase domain of HSP90 chaperone/DNA topoisomerase II/histidine kinase"/>
    <property type="match status" value="1"/>
</dbReference>
<dbReference type="SMART" id="SM00388">
    <property type="entry name" value="HisKA"/>
    <property type="match status" value="1"/>
</dbReference>
<dbReference type="GO" id="GO:0005524">
    <property type="term" value="F:ATP binding"/>
    <property type="evidence" value="ECO:0007669"/>
    <property type="project" value="UniProtKB-KW"/>
</dbReference>
<evidence type="ECO:0000256" key="10">
    <source>
        <dbReference type="ARBA" id="ARBA00023288"/>
    </source>
</evidence>
<dbReference type="CDD" id="cd13704">
    <property type="entry name" value="PBP2_HisK"/>
    <property type="match status" value="1"/>
</dbReference>
<keyword evidence="11" id="KW-0472">Membrane</keyword>
<dbReference type="CDD" id="cd00082">
    <property type="entry name" value="HisKA"/>
    <property type="match status" value="1"/>
</dbReference>
<evidence type="ECO:0000256" key="2">
    <source>
        <dbReference type="ARBA" id="ARBA00012438"/>
    </source>
</evidence>
<keyword evidence="4" id="KW-0808">Transferase</keyword>
<dbReference type="RefSeq" id="WP_152153862.1">
    <property type="nucleotide sequence ID" value="NZ_WEIO01000011.1"/>
</dbReference>
<organism evidence="14 15">
    <name type="scientific">Bacillus aerolatus</name>
    <dbReference type="NCBI Taxonomy" id="2653354"/>
    <lineage>
        <taxon>Bacteria</taxon>
        <taxon>Bacillati</taxon>
        <taxon>Bacillota</taxon>
        <taxon>Bacilli</taxon>
        <taxon>Bacillales</taxon>
        <taxon>Bacillaceae</taxon>
        <taxon>Bacillus</taxon>
    </lineage>
</organism>
<dbReference type="EC" id="2.7.13.3" evidence="2"/>
<accession>A0A6I1FBX2</accession>
<dbReference type="SUPFAM" id="SSF47384">
    <property type="entry name" value="Homodimeric domain of signal transducing histidine kinase"/>
    <property type="match status" value="1"/>
</dbReference>
<dbReference type="Gene3D" id="1.10.287.130">
    <property type="match status" value="1"/>
</dbReference>
<evidence type="ECO:0000256" key="8">
    <source>
        <dbReference type="ARBA" id="ARBA00023012"/>
    </source>
</evidence>
<dbReference type="PRINTS" id="PR00344">
    <property type="entry name" value="BCTRLSENSOR"/>
</dbReference>
<keyword evidence="7" id="KW-0067">ATP-binding</keyword>
<evidence type="ECO:0000256" key="1">
    <source>
        <dbReference type="ARBA" id="ARBA00000085"/>
    </source>
</evidence>
<dbReference type="GO" id="GO:0000155">
    <property type="term" value="F:phosphorelay sensor kinase activity"/>
    <property type="evidence" value="ECO:0007669"/>
    <property type="project" value="InterPro"/>
</dbReference>
<dbReference type="Pfam" id="PF00512">
    <property type="entry name" value="HisKA"/>
    <property type="match status" value="1"/>
</dbReference>
<keyword evidence="15" id="KW-1185">Reference proteome</keyword>
<dbReference type="InterPro" id="IPR036097">
    <property type="entry name" value="HisK_dim/P_sf"/>
</dbReference>
<dbReference type="InterPro" id="IPR001638">
    <property type="entry name" value="Solute-binding_3/MltF_N"/>
</dbReference>
<dbReference type="Gene3D" id="3.30.450.20">
    <property type="entry name" value="PAS domain"/>
    <property type="match status" value="1"/>
</dbReference>
<keyword evidence="12" id="KW-0732">Signal</keyword>
<dbReference type="Pfam" id="PF00497">
    <property type="entry name" value="SBP_bac_3"/>
    <property type="match status" value="1"/>
</dbReference>
<comment type="catalytic activity">
    <reaction evidence="1">
        <text>ATP + protein L-histidine = ADP + protein N-phospho-L-histidine.</text>
        <dbReference type="EC" id="2.7.13.3"/>
    </reaction>
</comment>
<keyword evidence="11" id="KW-1133">Transmembrane helix</keyword>
<sequence length="680" mass="77469">MFFSVRLFLILICLPVLAVSFPAPAAANLVDSPSKQLDKPPAKKVYRIAGEKHLPPFSYINKKGKFTGFSVELFNYISKEEGVEFQFYPMNLYEATRALKSGKIDAIMGLKYSAEQSERFQFSEPYFTMTDALVVPKEEPGEVKSLTDLRGKTIVMQEEPVAFDLLLNVRQVEFQLALNAKDGLDFLFMERADALLTNKWTADFYLEQAGEKANYRLLEHIGVPSDFAVAVRPGEKELLSLINDSLARMQANGEYQILYAQWFGLNPDGRLKEMRNWIIFLLVIIGCALIVLIFIYLWNKRLKKEVAKRTFALAQANSQLEIQQHAISEANAFKTQIIHHMYYGILTFNESLQLTSLNERAKEMLALEGKEQVQTADVLKLPLIARIIDNYETFRESKGEPQLISEEVELELKGETRFILYRLIPLYEEQGKRNGCLLTLADRSEAKMLEKKLATQEKMRALGQLVAGVAHEIRNPLTSMKTFIDLLPRKYEDPEFRQELIKYVPEALRRMNTIVESLLDYSRPKLPQKKRLEASSFIQSVTAIIEPTVKKKSVHLRLEVEPGLKLICDPDQLKQVMLNLLLNALDSMETTMKKQLIIKAGKREDRAVIKFVDTGAGMEKEDVSHIFEPFYTTKPHGVGLGLTLCYQWIKENNGDMQIETVKGKGTTFTVILPAGKKEGT</sequence>
<dbReference type="InterPro" id="IPR005467">
    <property type="entry name" value="His_kinase_dom"/>
</dbReference>
<dbReference type="Gene3D" id="3.30.565.10">
    <property type="entry name" value="Histidine kinase-like ATPase, C-terminal domain"/>
    <property type="match status" value="1"/>
</dbReference>
<evidence type="ECO:0000256" key="11">
    <source>
        <dbReference type="SAM" id="Phobius"/>
    </source>
</evidence>
<dbReference type="AlphaFoldDB" id="A0A6I1FBX2"/>
<keyword evidence="3" id="KW-0597">Phosphoprotein</keyword>
<evidence type="ECO:0000313" key="14">
    <source>
        <dbReference type="EMBL" id="KAB7704739.1"/>
    </source>
</evidence>
<dbReference type="SMART" id="SM00387">
    <property type="entry name" value="HATPase_c"/>
    <property type="match status" value="1"/>
</dbReference>
<evidence type="ECO:0000256" key="4">
    <source>
        <dbReference type="ARBA" id="ARBA00022679"/>
    </source>
</evidence>
<keyword evidence="6" id="KW-0418">Kinase</keyword>
<dbReference type="EMBL" id="WEIO01000011">
    <property type="protein sequence ID" value="KAB7704739.1"/>
    <property type="molecule type" value="Genomic_DNA"/>
</dbReference>
<evidence type="ECO:0000256" key="7">
    <source>
        <dbReference type="ARBA" id="ARBA00022840"/>
    </source>
</evidence>
<protein>
    <recommendedName>
        <fullName evidence="2">histidine kinase</fullName>
        <ecNumber evidence="2">2.7.13.3</ecNumber>
    </recommendedName>
</protein>
<dbReference type="InterPro" id="IPR036890">
    <property type="entry name" value="HATPase_C_sf"/>
</dbReference>
<dbReference type="SUPFAM" id="SSF53850">
    <property type="entry name" value="Periplasmic binding protein-like II"/>
    <property type="match status" value="1"/>
</dbReference>
<reference evidence="14 15" key="1">
    <citation type="submission" date="2019-10" db="EMBL/GenBank/DDBJ databases">
        <title>Bacillus aerolatum sp. nov., isolated from bioaerosol of sport playgrounds.</title>
        <authorList>
            <person name="Chen P."/>
            <person name="Zhang G."/>
        </authorList>
    </citation>
    <scope>NUCLEOTIDE SEQUENCE [LARGE SCALE GENOMIC DNA]</scope>
    <source>
        <strain evidence="14 15">CX253</strain>
    </source>
</reference>